<reference evidence="6" key="1">
    <citation type="submission" date="2014-09" db="EMBL/GenBank/DDBJ databases">
        <authorList>
            <person name="Gomez-Valero L."/>
        </authorList>
    </citation>
    <scope>NUCLEOTIDE SEQUENCE [LARGE SCALE GENOMIC DNA]</scope>
    <source>
        <strain evidence="6">ATCC700992</strain>
    </source>
</reference>
<dbReference type="InterPro" id="IPR001610">
    <property type="entry name" value="PAC"/>
</dbReference>
<dbReference type="CDD" id="cd01948">
    <property type="entry name" value="EAL"/>
    <property type="match status" value="1"/>
</dbReference>
<dbReference type="HOGENOM" id="CLU_000445_70_20_6"/>
<feature type="domain" description="PAS" evidence="1">
    <location>
        <begin position="6"/>
        <end position="64"/>
    </location>
</feature>
<dbReference type="InterPro" id="IPR000160">
    <property type="entry name" value="GGDEF_dom"/>
</dbReference>
<dbReference type="RefSeq" id="WP_052673987.1">
    <property type="nucleotide sequence ID" value="NZ_LN614827.1"/>
</dbReference>
<sequence>MIRVCPEGNWQQLVSALADGVIISHHDGTILYVNQHAAELFGRSASSFIGENFLYPLAANETQEIDIIKPNGQVLTAEMNVKLGAWREQQAWIISLRDITDKKRKMEQLEIGSKVFNHAHDGIMVTDAHFNLVDMNQAFIDMTGYSKKELLGRNTKIFRSDLYEVEFYKTMRSDVKKEGYWTGEIWGKHKNGSTFPVYLTMSAVKNRDNEVINYIGICHDLILLKKQQAIITRMKYYDPLTDIPNQYFLSEHLGSLMSENSPLGASLIIVYLALDGLNSEKNNKLLDEQKKDNVVIGIAHRLASVLPKDILLARVSYSDFIAVFKNVVNVEDITPAIQSVIEECGKPYEISKNKITLKINIGLTSYPQEHIIYPEELIRQSHFAAYEAKFSGENQYKFYDKSLELQKIQNNQQIRDLRIAMTQHQLEVFYQPKVDMQTGKILGAEALVRLRHPEKGTLGPDSFLPEVFKHPIYAELGEWVIHQVLADLEKKLIAQDIYPISINISPYHLTQESFLNDLKEILAEHPKVKSEFIELEILETEVLSNLSQVKKLINECKKIGVLFALDDFGTGYSSLTYLRELSANKVKLDQSFVRDIINKSENIVILKACIDMCKLLKREVIAEGVETIAIGKLLLYLGCTNAQGYAISEAMPVDELCEWSKNWHSFPEWNMEVASKKEGALLLNAIIAHCARIDVIKNYLTLNHNASVMDILKVCPVELWINRQRHLKPEQDAKLKRLQELHTEIYVETVDVFTLHEQGKNSEAVKRLELLESRNISLLNQLLALNL</sequence>
<name>A0A098GAM1_9GAMM</name>
<dbReference type="InterPro" id="IPR029787">
    <property type="entry name" value="Nucleotide_cyclase"/>
</dbReference>
<dbReference type="CDD" id="cd01949">
    <property type="entry name" value="GGDEF"/>
    <property type="match status" value="1"/>
</dbReference>
<feature type="domain" description="EAL" evidence="3">
    <location>
        <begin position="410"/>
        <end position="664"/>
    </location>
</feature>
<dbReference type="EMBL" id="LN614827">
    <property type="protein sequence ID" value="CEG58530.1"/>
    <property type="molecule type" value="Genomic_DNA"/>
</dbReference>
<feature type="domain" description="GGDEF" evidence="4">
    <location>
        <begin position="265"/>
        <end position="401"/>
    </location>
</feature>
<dbReference type="Gene3D" id="3.30.450.20">
    <property type="entry name" value="PAS domain"/>
    <property type="match status" value="2"/>
</dbReference>
<feature type="domain" description="PAS" evidence="1">
    <location>
        <begin position="114"/>
        <end position="165"/>
    </location>
</feature>
<dbReference type="PANTHER" id="PTHR44757">
    <property type="entry name" value="DIGUANYLATE CYCLASE DGCP"/>
    <property type="match status" value="1"/>
</dbReference>
<evidence type="ECO:0000259" key="4">
    <source>
        <dbReference type="PROSITE" id="PS50887"/>
    </source>
</evidence>
<dbReference type="KEGG" id="lfa:LFA_3194"/>
<keyword evidence="6" id="KW-1185">Reference proteome</keyword>
<dbReference type="PROSITE" id="PS50883">
    <property type="entry name" value="EAL"/>
    <property type="match status" value="1"/>
</dbReference>
<dbReference type="NCBIfam" id="TIGR00229">
    <property type="entry name" value="sensory_box"/>
    <property type="match status" value="2"/>
</dbReference>
<dbReference type="Pfam" id="PF00989">
    <property type="entry name" value="PAS"/>
    <property type="match status" value="1"/>
</dbReference>
<organism evidence="5 6">
    <name type="scientific">Legionella fallonii LLAP-10</name>
    <dbReference type="NCBI Taxonomy" id="1212491"/>
    <lineage>
        <taxon>Bacteria</taxon>
        <taxon>Pseudomonadati</taxon>
        <taxon>Pseudomonadota</taxon>
        <taxon>Gammaproteobacteria</taxon>
        <taxon>Legionellales</taxon>
        <taxon>Legionellaceae</taxon>
        <taxon>Legionella</taxon>
    </lineage>
</organism>
<dbReference type="Pfam" id="PF00563">
    <property type="entry name" value="EAL"/>
    <property type="match status" value="1"/>
</dbReference>
<dbReference type="SUPFAM" id="SSF141868">
    <property type="entry name" value="EAL domain-like"/>
    <property type="match status" value="1"/>
</dbReference>
<dbReference type="SMART" id="SM00091">
    <property type="entry name" value="PAS"/>
    <property type="match status" value="2"/>
</dbReference>
<evidence type="ECO:0000259" key="3">
    <source>
        <dbReference type="PROSITE" id="PS50883"/>
    </source>
</evidence>
<gene>
    <name evidence="5" type="ORF">LFA_3194</name>
</gene>
<dbReference type="OrthoDB" id="6597954at2"/>
<dbReference type="Pfam" id="PF13426">
    <property type="entry name" value="PAS_9"/>
    <property type="match status" value="1"/>
</dbReference>
<evidence type="ECO:0000259" key="2">
    <source>
        <dbReference type="PROSITE" id="PS50113"/>
    </source>
</evidence>
<dbReference type="SUPFAM" id="SSF55073">
    <property type="entry name" value="Nucleotide cyclase"/>
    <property type="match status" value="1"/>
</dbReference>
<dbReference type="InterPro" id="IPR052155">
    <property type="entry name" value="Biofilm_reg_signaling"/>
</dbReference>
<accession>A0A098GAM1</accession>
<dbReference type="SUPFAM" id="SSF55785">
    <property type="entry name" value="PYP-like sensor domain (PAS domain)"/>
    <property type="match status" value="2"/>
</dbReference>
<evidence type="ECO:0000313" key="6">
    <source>
        <dbReference type="Proteomes" id="UP000032430"/>
    </source>
</evidence>
<dbReference type="Gene3D" id="3.30.70.270">
    <property type="match status" value="1"/>
</dbReference>
<feature type="domain" description="PAC" evidence="2">
    <location>
        <begin position="181"/>
        <end position="233"/>
    </location>
</feature>
<dbReference type="PROSITE" id="PS50887">
    <property type="entry name" value="GGDEF"/>
    <property type="match status" value="1"/>
</dbReference>
<dbReference type="PROSITE" id="PS50112">
    <property type="entry name" value="PAS"/>
    <property type="match status" value="2"/>
</dbReference>
<dbReference type="InterPro" id="IPR035919">
    <property type="entry name" value="EAL_sf"/>
</dbReference>
<dbReference type="GO" id="GO:0006355">
    <property type="term" value="P:regulation of DNA-templated transcription"/>
    <property type="evidence" value="ECO:0007669"/>
    <property type="project" value="InterPro"/>
</dbReference>
<dbReference type="InterPro" id="IPR035965">
    <property type="entry name" value="PAS-like_dom_sf"/>
</dbReference>
<dbReference type="InterPro" id="IPR013767">
    <property type="entry name" value="PAS_fold"/>
</dbReference>
<dbReference type="InterPro" id="IPR000700">
    <property type="entry name" value="PAS-assoc_C"/>
</dbReference>
<dbReference type="AlphaFoldDB" id="A0A098GAM1"/>
<dbReference type="InterPro" id="IPR000014">
    <property type="entry name" value="PAS"/>
</dbReference>
<dbReference type="SMART" id="SM00052">
    <property type="entry name" value="EAL"/>
    <property type="match status" value="1"/>
</dbReference>
<dbReference type="PROSITE" id="PS50113">
    <property type="entry name" value="PAC"/>
    <property type="match status" value="1"/>
</dbReference>
<dbReference type="InterPro" id="IPR001633">
    <property type="entry name" value="EAL_dom"/>
</dbReference>
<dbReference type="Proteomes" id="UP000032430">
    <property type="component" value="Chromosome I"/>
</dbReference>
<dbReference type="PANTHER" id="PTHR44757:SF2">
    <property type="entry name" value="BIOFILM ARCHITECTURE MAINTENANCE PROTEIN MBAA"/>
    <property type="match status" value="1"/>
</dbReference>
<dbReference type="InterPro" id="IPR043128">
    <property type="entry name" value="Rev_trsase/Diguanyl_cyclase"/>
</dbReference>
<dbReference type="STRING" id="1212491.LFA_3194"/>
<dbReference type="NCBIfam" id="TIGR00254">
    <property type="entry name" value="GGDEF"/>
    <property type="match status" value="1"/>
</dbReference>
<evidence type="ECO:0000313" key="5">
    <source>
        <dbReference type="EMBL" id="CEG58530.1"/>
    </source>
</evidence>
<protein>
    <submittedName>
        <fullName evidence="5">Putative Sensory box protein (GGDEF domain/EAL domain)</fullName>
    </submittedName>
</protein>
<proteinExistence type="predicted"/>
<dbReference type="Gene3D" id="3.20.20.450">
    <property type="entry name" value="EAL domain"/>
    <property type="match status" value="1"/>
</dbReference>
<dbReference type="SMART" id="SM00267">
    <property type="entry name" value="GGDEF"/>
    <property type="match status" value="1"/>
</dbReference>
<dbReference type="SMART" id="SM00086">
    <property type="entry name" value="PAC"/>
    <property type="match status" value="2"/>
</dbReference>
<dbReference type="CDD" id="cd00130">
    <property type="entry name" value="PAS"/>
    <property type="match status" value="2"/>
</dbReference>
<evidence type="ECO:0000259" key="1">
    <source>
        <dbReference type="PROSITE" id="PS50112"/>
    </source>
</evidence>
<dbReference type="Pfam" id="PF00990">
    <property type="entry name" value="GGDEF"/>
    <property type="match status" value="1"/>
</dbReference>